<sequence>MAIFGLLVLGLVCGWAGAQNATRTAAAVATTLATSASATFSPSALSPPGVPLGTFKAGPDADGKYTIAAEGIRAQFIAYGASVSNLYVKDRWGGERDVVLGYDNASAYERDASHPHLGGVPGRYANRIKNSTFSIEGKAYHVLPNENGGADTLHGGPDGWDWRNWTVLAHTPTSITFELRDPDGSQGFPGEVISQVTYTVAKQRWYIRMVAQALTKKTPIMLSSHVYWNLDAFQNPNGLSALNHTLYMPYSNRRIATDGILIPTGQLLANERGSVNDFWSEPRTIGEGFGDPAIAGNCGGGCVGYDTCYLVNRTPEEESDWRGARRGGPVAVMGSEWSGIRVAVYTEQEAFQVYSCNGQNGTMPIKSNQGNVGGPRTVPQYGCVVLEVEDWIDGINHPEWERQARQVFGPGDAPYVLEAEYRFSVEE</sequence>
<dbReference type="InterPro" id="IPR014718">
    <property type="entry name" value="GH-type_carb-bd"/>
</dbReference>
<dbReference type="FunFam" id="2.70.98.10:FF:000014">
    <property type="entry name" value="Aldose 1-epimerase, putative"/>
    <property type="match status" value="1"/>
</dbReference>
<dbReference type="GO" id="GO:0030246">
    <property type="term" value="F:carbohydrate binding"/>
    <property type="evidence" value="ECO:0007669"/>
    <property type="project" value="InterPro"/>
</dbReference>
<accession>A0A6G1HX89</accession>
<gene>
    <name evidence="5" type="ORF">EJ06DRAFT_578102</name>
</gene>
<proteinExistence type="inferred from homology"/>
<evidence type="ECO:0000256" key="2">
    <source>
        <dbReference type="ARBA" id="ARBA00023235"/>
    </source>
</evidence>
<keyword evidence="3" id="KW-0119">Carbohydrate metabolism</keyword>
<dbReference type="Proteomes" id="UP000799640">
    <property type="component" value="Unassembled WGS sequence"/>
</dbReference>
<dbReference type="EMBL" id="ML996695">
    <property type="protein sequence ID" value="KAF2400554.1"/>
    <property type="molecule type" value="Genomic_DNA"/>
</dbReference>
<dbReference type="PANTHER" id="PTHR10091:SF6">
    <property type="entry name" value="1-EPIMERASE, PUTATIVE (AFU_ORTHOLOGUE AFUA_3G13240)-RELATED"/>
    <property type="match status" value="1"/>
</dbReference>
<dbReference type="SUPFAM" id="SSF74650">
    <property type="entry name" value="Galactose mutarotase-like"/>
    <property type="match status" value="1"/>
</dbReference>
<evidence type="ECO:0000256" key="1">
    <source>
        <dbReference type="ARBA" id="ARBA00006206"/>
    </source>
</evidence>
<dbReference type="GO" id="GO:0004034">
    <property type="term" value="F:aldose 1-epimerase activity"/>
    <property type="evidence" value="ECO:0007669"/>
    <property type="project" value="TreeGrafter"/>
</dbReference>
<organism evidence="5 6">
    <name type="scientific">Trichodelitschia bisporula</name>
    <dbReference type="NCBI Taxonomy" id="703511"/>
    <lineage>
        <taxon>Eukaryota</taxon>
        <taxon>Fungi</taxon>
        <taxon>Dikarya</taxon>
        <taxon>Ascomycota</taxon>
        <taxon>Pezizomycotina</taxon>
        <taxon>Dothideomycetes</taxon>
        <taxon>Dothideomycetes incertae sedis</taxon>
        <taxon>Phaeotrichales</taxon>
        <taxon>Phaeotrichaceae</taxon>
        <taxon>Trichodelitschia</taxon>
    </lineage>
</organism>
<dbReference type="GO" id="GO:0006006">
    <property type="term" value="P:glucose metabolic process"/>
    <property type="evidence" value="ECO:0007669"/>
    <property type="project" value="TreeGrafter"/>
</dbReference>
<dbReference type="InterPro" id="IPR008183">
    <property type="entry name" value="Aldose_1/G6P_1-epimerase"/>
</dbReference>
<protein>
    <submittedName>
        <fullName evidence="5">Galactose mutarotase-like protein</fullName>
    </submittedName>
</protein>
<feature type="chain" id="PRO_5026169307" evidence="4">
    <location>
        <begin position="19"/>
        <end position="427"/>
    </location>
</feature>
<comment type="similarity">
    <text evidence="1">Belongs to the aldose epimerase family.</text>
</comment>
<name>A0A6G1HX89_9PEZI</name>
<evidence type="ECO:0000313" key="6">
    <source>
        <dbReference type="Proteomes" id="UP000799640"/>
    </source>
</evidence>
<evidence type="ECO:0000256" key="4">
    <source>
        <dbReference type="SAM" id="SignalP"/>
    </source>
</evidence>
<dbReference type="InterPro" id="IPR011013">
    <property type="entry name" value="Gal_mutarotase_sf_dom"/>
</dbReference>
<feature type="signal peptide" evidence="4">
    <location>
        <begin position="1"/>
        <end position="18"/>
    </location>
</feature>
<reference evidence="5" key="1">
    <citation type="journal article" date="2020" name="Stud. Mycol.">
        <title>101 Dothideomycetes genomes: a test case for predicting lifestyles and emergence of pathogens.</title>
        <authorList>
            <person name="Haridas S."/>
            <person name="Albert R."/>
            <person name="Binder M."/>
            <person name="Bloem J."/>
            <person name="Labutti K."/>
            <person name="Salamov A."/>
            <person name="Andreopoulos B."/>
            <person name="Baker S."/>
            <person name="Barry K."/>
            <person name="Bills G."/>
            <person name="Bluhm B."/>
            <person name="Cannon C."/>
            <person name="Castanera R."/>
            <person name="Culley D."/>
            <person name="Daum C."/>
            <person name="Ezra D."/>
            <person name="Gonzalez J."/>
            <person name="Henrissat B."/>
            <person name="Kuo A."/>
            <person name="Liang C."/>
            <person name="Lipzen A."/>
            <person name="Lutzoni F."/>
            <person name="Magnuson J."/>
            <person name="Mondo S."/>
            <person name="Nolan M."/>
            <person name="Ohm R."/>
            <person name="Pangilinan J."/>
            <person name="Park H.-J."/>
            <person name="Ramirez L."/>
            <person name="Alfaro M."/>
            <person name="Sun H."/>
            <person name="Tritt A."/>
            <person name="Yoshinaga Y."/>
            <person name="Zwiers L.-H."/>
            <person name="Turgeon B."/>
            <person name="Goodwin S."/>
            <person name="Spatafora J."/>
            <person name="Crous P."/>
            <person name="Grigoriev I."/>
        </authorList>
    </citation>
    <scope>NUCLEOTIDE SEQUENCE</scope>
    <source>
        <strain evidence="5">CBS 262.69</strain>
    </source>
</reference>
<dbReference type="Gene3D" id="2.70.98.10">
    <property type="match status" value="1"/>
</dbReference>
<dbReference type="OrthoDB" id="274691at2759"/>
<dbReference type="CDD" id="cd09019">
    <property type="entry name" value="galactose_mutarotase_like"/>
    <property type="match status" value="1"/>
</dbReference>
<keyword evidence="6" id="KW-1185">Reference proteome</keyword>
<dbReference type="AlphaFoldDB" id="A0A6G1HX89"/>
<keyword evidence="2" id="KW-0413">Isomerase</keyword>
<evidence type="ECO:0000256" key="3">
    <source>
        <dbReference type="ARBA" id="ARBA00023277"/>
    </source>
</evidence>
<dbReference type="InterPro" id="IPR047215">
    <property type="entry name" value="Galactose_mutarotase-like"/>
</dbReference>
<dbReference type="GO" id="GO:0033499">
    <property type="term" value="P:galactose catabolic process via UDP-galactose, Leloir pathway"/>
    <property type="evidence" value="ECO:0007669"/>
    <property type="project" value="TreeGrafter"/>
</dbReference>
<dbReference type="PANTHER" id="PTHR10091">
    <property type="entry name" value="ALDOSE-1-EPIMERASE"/>
    <property type="match status" value="1"/>
</dbReference>
<evidence type="ECO:0000313" key="5">
    <source>
        <dbReference type="EMBL" id="KAF2400554.1"/>
    </source>
</evidence>
<keyword evidence="4" id="KW-0732">Signal</keyword>
<dbReference type="Pfam" id="PF01263">
    <property type="entry name" value="Aldose_epim"/>
    <property type="match status" value="1"/>
</dbReference>